<comment type="similarity">
    <text evidence="1 5">Belongs to the universal ribosomal protein uL4 family.</text>
</comment>
<protein>
    <recommendedName>
        <fullName evidence="4 5">Large ribosomal subunit protein uL4</fullName>
    </recommendedName>
</protein>
<proteinExistence type="inferred from homology"/>
<dbReference type="AlphaFoldDB" id="A0A0S7WJT2"/>
<dbReference type="PANTHER" id="PTHR10746">
    <property type="entry name" value="50S RIBOSOMAL PROTEIN L4"/>
    <property type="match status" value="1"/>
</dbReference>
<dbReference type="Pfam" id="PF00573">
    <property type="entry name" value="Ribosomal_L4"/>
    <property type="match status" value="1"/>
</dbReference>
<dbReference type="InterPro" id="IPR002136">
    <property type="entry name" value="Ribosomal_uL4"/>
</dbReference>
<dbReference type="GO" id="GO:0003735">
    <property type="term" value="F:structural constituent of ribosome"/>
    <property type="evidence" value="ECO:0007669"/>
    <property type="project" value="InterPro"/>
</dbReference>
<keyword evidence="5" id="KW-0699">rRNA-binding</keyword>
<evidence type="ECO:0000256" key="6">
    <source>
        <dbReference type="SAM" id="MobiDB-lite"/>
    </source>
</evidence>
<dbReference type="Gene3D" id="3.40.1370.10">
    <property type="match status" value="1"/>
</dbReference>
<evidence type="ECO:0000313" key="7">
    <source>
        <dbReference type="EMBL" id="KPJ50416.1"/>
    </source>
</evidence>
<dbReference type="HAMAP" id="MF_01328_B">
    <property type="entry name" value="Ribosomal_uL4_B"/>
    <property type="match status" value="1"/>
</dbReference>
<name>A0A0S7WJT2_UNCT6</name>
<feature type="compositionally biased region" description="Basic residues" evidence="6">
    <location>
        <begin position="60"/>
        <end position="77"/>
    </location>
</feature>
<organism evidence="7 8">
    <name type="scientific">candidate division TA06 bacterium DG_26</name>
    <dbReference type="NCBI Taxonomy" id="1703771"/>
    <lineage>
        <taxon>Bacteria</taxon>
        <taxon>Bacteria division TA06</taxon>
    </lineage>
</organism>
<dbReference type="EMBL" id="LIZT01000022">
    <property type="protein sequence ID" value="KPJ50416.1"/>
    <property type="molecule type" value="Genomic_DNA"/>
</dbReference>
<keyword evidence="2 5" id="KW-0689">Ribosomal protein</keyword>
<evidence type="ECO:0000256" key="2">
    <source>
        <dbReference type="ARBA" id="ARBA00022980"/>
    </source>
</evidence>
<evidence type="ECO:0000256" key="1">
    <source>
        <dbReference type="ARBA" id="ARBA00010528"/>
    </source>
</evidence>
<gene>
    <name evidence="5" type="primary">rplD</name>
    <name evidence="7" type="ORF">AMJ40_02995</name>
</gene>
<keyword evidence="3 5" id="KW-0687">Ribonucleoprotein</keyword>
<dbReference type="GO" id="GO:0005840">
    <property type="term" value="C:ribosome"/>
    <property type="evidence" value="ECO:0007669"/>
    <property type="project" value="UniProtKB-KW"/>
</dbReference>
<dbReference type="InterPro" id="IPR013005">
    <property type="entry name" value="Ribosomal_uL4-like"/>
</dbReference>
<evidence type="ECO:0000256" key="3">
    <source>
        <dbReference type="ARBA" id="ARBA00023274"/>
    </source>
</evidence>
<comment type="function">
    <text evidence="5">Forms part of the polypeptide exit tunnel.</text>
</comment>
<evidence type="ECO:0000256" key="5">
    <source>
        <dbReference type="HAMAP-Rule" id="MF_01328"/>
    </source>
</evidence>
<comment type="subunit">
    <text evidence="5">Part of the 50S ribosomal subunit.</text>
</comment>
<keyword evidence="5" id="KW-0694">RNA-binding</keyword>
<dbReference type="SUPFAM" id="SSF52166">
    <property type="entry name" value="Ribosomal protein L4"/>
    <property type="match status" value="1"/>
</dbReference>
<comment type="function">
    <text evidence="5">One of the primary rRNA binding proteins, this protein initially binds near the 5'-end of the 23S rRNA. It is important during the early stages of 50S assembly. It makes multiple contacts with different domains of the 23S rRNA in the assembled 50S subunit and ribosome.</text>
</comment>
<feature type="region of interest" description="Disordered" evidence="6">
    <location>
        <begin position="45"/>
        <end position="78"/>
    </location>
</feature>
<dbReference type="NCBIfam" id="TIGR03953">
    <property type="entry name" value="rplD_bact"/>
    <property type="match status" value="1"/>
</dbReference>
<evidence type="ECO:0000313" key="8">
    <source>
        <dbReference type="Proteomes" id="UP000051124"/>
    </source>
</evidence>
<dbReference type="GO" id="GO:0019843">
    <property type="term" value="F:rRNA binding"/>
    <property type="evidence" value="ECO:0007669"/>
    <property type="project" value="UniProtKB-UniRule"/>
</dbReference>
<dbReference type="Proteomes" id="UP000051124">
    <property type="component" value="Unassembled WGS sequence"/>
</dbReference>
<dbReference type="InterPro" id="IPR023574">
    <property type="entry name" value="Ribosomal_uL4_dom_sf"/>
</dbReference>
<evidence type="ECO:0000256" key="4">
    <source>
        <dbReference type="ARBA" id="ARBA00035244"/>
    </source>
</evidence>
<dbReference type="PATRIC" id="fig|1703771.3.peg.737"/>
<accession>A0A0S7WJT2</accession>
<reference evidence="7 8" key="1">
    <citation type="journal article" date="2015" name="Microbiome">
        <title>Genomic resolution of linkages in carbon, nitrogen, and sulfur cycling among widespread estuary sediment bacteria.</title>
        <authorList>
            <person name="Baker B.J."/>
            <person name="Lazar C.S."/>
            <person name="Teske A.P."/>
            <person name="Dick G.J."/>
        </authorList>
    </citation>
    <scope>NUCLEOTIDE SEQUENCE [LARGE SCALE GENOMIC DNA]</scope>
    <source>
        <strain evidence="7">DG_26</strain>
    </source>
</reference>
<dbReference type="GO" id="GO:1990904">
    <property type="term" value="C:ribonucleoprotein complex"/>
    <property type="evidence" value="ECO:0007669"/>
    <property type="project" value="UniProtKB-KW"/>
</dbReference>
<dbReference type="GO" id="GO:0006412">
    <property type="term" value="P:translation"/>
    <property type="evidence" value="ECO:0007669"/>
    <property type="project" value="UniProtKB-UniRule"/>
</dbReference>
<sequence>MSKVVLKGVDGETKGEIELPRGLFGIKPSQHAMYEACKAYLASQRRGTASTKTRSEVRGGGRKPWRQKGTGRARHGSTRSPIWVGGGVAFGPKPRDYSYRIPKKMKRLALKSALSSKAGEAKLHIVEDFSFSEPKTKNMENILNVLGLKGKKTLLLLPSADENLLKSSRNLPYLTVKRAKDINCYEILNSEYLLVAVSALAQLKEVWGESSRDNLRTGDN</sequence>
<dbReference type="PANTHER" id="PTHR10746:SF6">
    <property type="entry name" value="LARGE RIBOSOMAL SUBUNIT PROTEIN UL4M"/>
    <property type="match status" value="1"/>
</dbReference>
<comment type="caution">
    <text evidence="7">The sequence shown here is derived from an EMBL/GenBank/DDBJ whole genome shotgun (WGS) entry which is preliminary data.</text>
</comment>